<protein>
    <submittedName>
        <fullName evidence="1">Uncharacterized protein</fullName>
    </submittedName>
</protein>
<dbReference type="EMBL" id="FOIO01000063">
    <property type="protein sequence ID" value="SEU12207.1"/>
    <property type="molecule type" value="Genomic_DNA"/>
</dbReference>
<sequence length="88" mass="9938">MAFLPCSILENSNLTNKANAVDFNNLKKSIVMLNVTGFAIGTDSNNVLIQWLTGPNREFGYALNISTTDGAMKFFYRQDNEWKPSWTK</sequence>
<dbReference type="RefSeq" id="WP_166433118.1">
    <property type="nucleotide sequence ID" value="NZ_FOIO01000063.1"/>
</dbReference>
<evidence type="ECO:0000313" key="1">
    <source>
        <dbReference type="EMBL" id="SEU12207.1"/>
    </source>
</evidence>
<reference evidence="1 2" key="1">
    <citation type="submission" date="2016-10" db="EMBL/GenBank/DDBJ databases">
        <authorList>
            <person name="Varghese N."/>
            <person name="Submissions S."/>
        </authorList>
    </citation>
    <scope>NUCLEOTIDE SEQUENCE [LARGE SCALE GENOMIC DNA]</scope>
    <source>
        <strain evidence="1 2">NLAE-zl-C196</strain>
    </source>
</reference>
<name>A0A1I0JNN7_9FIRM</name>
<dbReference type="AlphaFoldDB" id="A0A1I0JNN7"/>
<proteinExistence type="predicted"/>
<evidence type="ECO:0000313" key="2">
    <source>
        <dbReference type="Proteomes" id="UP000182121"/>
    </source>
</evidence>
<organism evidence="1 2">
    <name type="scientific">Enterocloster clostridioformis</name>
    <dbReference type="NCBI Taxonomy" id="1531"/>
    <lineage>
        <taxon>Bacteria</taxon>
        <taxon>Bacillati</taxon>
        <taxon>Bacillota</taxon>
        <taxon>Clostridia</taxon>
        <taxon>Lachnospirales</taxon>
        <taxon>Lachnospiraceae</taxon>
        <taxon>Enterocloster</taxon>
    </lineage>
</organism>
<comment type="caution">
    <text evidence="1">The sequence shown here is derived from an EMBL/GenBank/DDBJ whole genome shotgun (WGS) entry which is preliminary data.</text>
</comment>
<accession>A0A1I0JNN7</accession>
<gene>
    <name evidence="1" type="ORF">SAMN05216521_106323</name>
</gene>
<dbReference type="Proteomes" id="UP000182121">
    <property type="component" value="Unassembled WGS sequence"/>
</dbReference>